<proteinExistence type="predicted"/>
<keyword evidence="2" id="KW-1185">Reference proteome</keyword>
<dbReference type="Proteomes" id="UP001409291">
    <property type="component" value="Unassembled WGS sequence"/>
</dbReference>
<protein>
    <submittedName>
        <fullName evidence="1">DUF3192 domain-containing protein</fullName>
    </submittedName>
</protein>
<accession>A0ABV0BS57</accession>
<name>A0ABV0BS57_9SPHI</name>
<dbReference type="PROSITE" id="PS51257">
    <property type="entry name" value="PROKAR_LIPOPROTEIN"/>
    <property type="match status" value="1"/>
</dbReference>
<sequence>MIKNYTYPISRTMMMLFFATLIVSCSMLKGPDFTKIQVGMTKEKVIQQLGKPDAVVASKKYQDGILEIYEYGTAQLENAADSTSGYRIYWLYFFNNELQEWGIKRNYSPSDYDGYYEKYRRRH</sequence>
<comment type="caution">
    <text evidence="1">The sequence shown here is derived from an EMBL/GenBank/DDBJ whole genome shotgun (WGS) entry which is preliminary data.</text>
</comment>
<dbReference type="EMBL" id="JBDJNQ010000003">
    <property type="protein sequence ID" value="MEN5377359.1"/>
    <property type="molecule type" value="Genomic_DNA"/>
</dbReference>
<reference evidence="1 2" key="1">
    <citation type="submission" date="2024-04" db="EMBL/GenBank/DDBJ databases">
        <title>WGS of bacteria from Torrens River.</title>
        <authorList>
            <person name="Wyrsch E.R."/>
            <person name="Drigo B."/>
        </authorList>
    </citation>
    <scope>NUCLEOTIDE SEQUENCE [LARGE SCALE GENOMIC DNA]</scope>
    <source>
        <strain evidence="1 2">TWI391</strain>
    </source>
</reference>
<evidence type="ECO:0000313" key="2">
    <source>
        <dbReference type="Proteomes" id="UP001409291"/>
    </source>
</evidence>
<evidence type="ECO:0000313" key="1">
    <source>
        <dbReference type="EMBL" id="MEN5377359.1"/>
    </source>
</evidence>
<dbReference type="RefSeq" id="WP_132843526.1">
    <property type="nucleotide sequence ID" value="NZ_JBDJLH010000004.1"/>
</dbReference>
<organism evidence="1 2">
    <name type="scientific">Sphingobacterium kitahiroshimense</name>
    <dbReference type="NCBI Taxonomy" id="470446"/>
    <lineage>
        <taxon>Bacteria</taxon>
        <taxon>Pseudomonadati</taxon>
        <taxon>Bacteroidota</taxon>
        <taxon>Sphingobacteriia</taxon>
        <taxon>Sphingobacteriales</taxon>
        <taxon>Sphingobacteriaceae</taxon>
        <taxon>Sphingobacterium</taxon>
    </lineage>
</organism>
<gene>
    <name evidence="1" type="ORF">ABE541_08820</name>
</gene>